<feature type="compositionally biased region" description="Pro residues" evidence="9">
    <location>
        <begin position="210"/>
        <end position="221"/>
    </location>
</feature>
<dbReference type="PANTHER" id="PTHR24248">
    <property type="entry name" value="ADRENERGIC RECEPTOR-RELATED G-PROTEIN COUPLED RECEPTOR"/>
    <property type="match status" value="1"/>
</dbReference>
<protein>
    <submittedName>
        <fullName evidence="12">7TM GPCR rhodopsin</fullName>
    </submittedName>
</protein>
<accession>A0A4Z2CS59</accession>
<gene>
    <name evidence="12" type="ORF">EWB00_008067</name>
</gene>
<evidence type="ECO:0000256" key="10">
    <source>
        <dbReference type="SAM" id="Phobius"/>
    </source>
</evidence>
<keyword evidence="3 10" id="KW-0812">Transmembrane</keyword>
<keyword evidence="7" id="KW-0675">Receptor</keyword>
<evidence type="ECO:0000313" key="13">
    <source>
        <dbReference type="Proteomes" id="UP000311919"/>
    </source>
</evidence>
<dbReference type="OrthoDB" id="6252782at2759"/>
<keyword evidence="2" id="KW-1003">Cell membrane</keyword>
<evidence type="ECO:0000256" key="6">
    <source>
        <dbReference type="ARBA" id="ARBA00023136"/>
    </source>
</evidence>
<feature type="region of interest" description="Disordered" evidence="9">
    <location>
        <begin position="47"/>
        <end position="66"/>
    </location>
</feature>
<dbReference type="AlphaFoldDB" id="A0A4Z2CS59"/>
<evidence type="ECO:0000256" key="1">
    <source>
        <dbReference type="ARBA" id="ARBA00004651"/>
    </source>
</evidence>
<feature type="domain" description="G-protein coupled receptors family 1 profile" evidence="11">
    <location>
        <begin position="1"/>
        <end position="355"/>
    </location>
</feature>
<dbReference type="Gene3D" id="1.20.1070.10">
    <property type="entry name" value="Rhodopsin 7-helix transmembrane proteins"/>
    <property type="match status" value="1"/>
</dbReference>
<sequence length="383" mass="44261">MYYTNSIILALIIGQFFIPLTILVTTNLLIYQKVASRDKRFFSRQSSNTSKSSFLSGTSISSMSTPTKRKLTTATINFPIPLLRVLESSNQDIRIDLDENNNETEESKKPINQSNIISTLKHKQDMKQNTLLVPLIDVNENSFQYSSITKLSTNHSSHGLLNVNDTNNTKYLLTERRNSISVIQSTMSYNEFYHDKHSNVTSTMTMSPTQPQPQPPPPPPSTTTTTPSITSTPYRFNESNMKFSTIYALQKRRKSSNDIFTSLFQSRTQEITNKSGDESILLQALRRQHRRTLRILIILLLVFILCRAPRSIVLIIEWLRYTYFTTKHYEPYLCVWLQYTSIFAYSSAILDTIVYGFWGNRAYRLYMKNLYSRYALHKCFGCD</sequence>
<evidence type="ECO:0000256" key="3">
    <source>
        <dbReference type="ARBA" id="ARBA00022692"/>
    </source>
</evidence>
<dbReference type="InterPro" id="IPR000276">
    <property type="entry name" value="GPCR_Rhodpsn"/>
</dbReference>
<proteinExistence type="predicted"/>
<keyword evidence="6 10" id="KW-0472">Membrane</keyword>
<feature type="compositionally biased region" description="Low complexity" evidence="9">
    <location>
        <begin position="222"/>
        <end position="233"/>
    </location>
</feature>
<comment type="subcellular location">
    <subcellularLocation>
        <location evidence="1">Cell membrane</location>
        <topology evidence="1">Multi-pass membrane protein</topology>
    </subcellularLocation>
</comment>
<keyword evidence="13" id="KW-1185">Reference proteome</keyword>
<dbReference type="STRING" id="6182.A0A4Z2CS59"/>
<dbReference type="SUPFAM" id="SSF81321">
    <property type="entry name" value="Family A G protein-coupled receptor-like"/>
    <property type="match status" value="1"/>
</dbReference>
<feature type="transmembrane region" description="Helical" evidence="10">
    <location>
        <begin position="295"/>
        <end position="316"/>
    </location>
</feature>
<dbReference type="EMBL" id="SKCS01000444">
    <property type="protein sequence ID" value="TNN06978.1"/>
    <property type="molecule type" value="Genomic_DNA"/>
</dbReference>
<keyword evidence="8" id="KW-0807">Transducer</keyword>
<comment type="caution">
    <text evidence="12">The sequence shown here is derived from an EMBL/GenBank/DDBJ whole genome shotgun (WGS) entry which is preliminary data.</text>
</comment>
<evidence type="ECO:0000256" key="8">
    <source>
        <dbReference type="ARBA" id="ARBA00023224"/>
    </source>
</evidence>
<dbReference type="GO" id="GO:0005886">
    <property type="term" value="C:plasma membrane"/>
    <property type="evidence" value="ECO:0007669"/>
    <property type="project" value="UniProtKB-SubCell"/>
</dbReference>
<evidence type="ECO:0000256" key="7">
    <source>
        <dbReference type="ARBA" id="ARBA00023170"/>
    </source>
</evidence>
<reference evidence="12 13" key="1">
    <citation type="submission" date="2019-03" db="EMBL/GenBank/DDBJ databases">
        <title>An improved genome assembly of the fluke Schistosoma japonicum.</title>
        <authorList>
            <person name="Hu W."/>
            <person name="Luo F."/>
            <person name="Yin M."/>
            <person name="Mo X."/>
            <person name="Sun C."/>
            <person name="Wu Q."/>
            <person name="Zhu B."/>
            <person name="Xiang M."/>
            <person name="Wang J."/>
            <person name="Wang Y."/>
            <person name="Zhang T."/>
            <person name="Xu B."/>
            <person name="Zheng H."/>
            <person name="Feng Z."/>
        </authorList>
    </citation>
    <scope>NUCLEOTIDE SEQUENCE [LARGE SCALE GENOMIC DNA]</scope>
    <source>
        <strain evidence="12">HuSjv2</strain>
        <tissue evidence="12">Worms</tissue>
    </source>
</reference>
<dbReference type="PRINTS" id="PR00237">
    <property type="entry name" value="GPCRRHODOPSN"/>
</dbReference>
<evidence type="ECO:0000256" key="2">
    <source>
        <dbReference type="ARBA" id="ARBA00022475"/>
    </source>
</evidence>
<keyword evidence="4 10" id="KW-1133">Transmembrane helix</keyword>
<feature type="transmembrane region" description="Helical" evidence="10">
    <location>
        <begin position="6"/>
        <end position="30"/>
    </location>
</feature>
<evidence type="ECO:0000256" key="5">
    <source>
        <dbReference type="ARBA" id="ARBA00023040"/>
    </source>
</evidence>
<dbReference type="GO" id="GO:0004930">
    <property type="term" value="F:G protein-coupled receptor activity"/>
    <property type="evidence" value="ECO:0007669"/>
    <property type="project" value="UniProtKB-KW"/>
</dbReference>
<evidence type="ECO:0000259" key="11">
    <source>
        <dbReference type="PROSITE" id="PS50262"/>
    </source>
</evidence>
<dbReference type="PROSITE" id="PS50262">
    <property type="entry name" value="G_PROTEIN_RECEP_F1_2"/>
    <property type="match status" value="1"/>
</dbReference>
<keyword evidence="5" id="KW-0297">G-protein coupled receptor</keyword>
<dbReference type="Proteomes" id="UP000311919">
    <property type="component" value="Unassembled WGS sequence"/>
</dbReference>
<name>A0A4Z2CS59_SCHJA</name>
<organism evidence="12 13">
    <name type="scientific">Schistosoma japonicum</name>
    <name type="common">Blood fluke</name>
    <dbReference type="NCBI Taxonomy" id="6182"/>
    <lineage>
        <taxon>Eukaryota</taxon>
        <taxon>Metazoa</taxon>
        <taxon>Spiralia</taxon>
        <taxon>Lophotrochozoa</taxon>
        <taxon>Platyhelminthes</taxon>
        <taxon>Trematoda</taxon>
        <taxon>Digenea</taxon>
        <taxon>Strigeidida</taxon>
        <taxon>Schistosomatoidea</taxon>
        <taxon>Schistosomatidae</taxon>
        <taxon>Schistosoma</taxon>
    </lineage>
</organism>
<dbReference type="InterPro" id="IPR017452">
    <property type="entry name" value="GPCR_Rhodpsn_7TM"/>
</dbReference>
<feature type="region of interest" description="Disordered" evidence="9">
    <location>
        <begin position="201"/>
        <end position="235"/>
    </location>
</feature>
<evidence type="ECO:0000256" key="9">
    <source>
        <dbReference type="SAM" id="MobiDB-lite"/>
    </source>
</evidence>
<evidence type="ECO:0000313" key="12">
    <source>
        <dbReference type="EMBL" id="TNN06978.1"/>
    </source>
</evidence>
<feature type="transmembrane region" description="Helical" evidence="10">
    <location>
        <begin position="336"/>
        <end position="358"/>
    </location>
</feature>
<evidence type="ECO:0000256" key="4">
    <source>
        <dbReference type="ARBA" id="ARBA00022989"/>
    </source>
</evidence>